<dbReference type="InterPro" id="IPR036995">
    <property type="entry name" value="MPG_sf"/>
</dbReference>
<evidence type="ECO:0000256" key="2">
    <source>
        <dbReference type="ARBA" id="ARBA00022763"/>
    </source>
</evidence>
<dbReference type="InterPro" id="IPR011034">
    <property type="entry name" value="Formyl_transferase-like_C_sf"/>
</dbReference>
<dbReference type="SUPFAM" id="SSF50486">
    <property type="entry name" value="FMT C-terminal domain-like"/>
    <property type="match status" value="1"/>
</dbReference>
<evidence type="ECO:0000313" key="6">
    <source>
        <dbReference type="EMBL" id="ACV63204.1"/>
    </source>
</evidence>
<reference evidence="6 7" key="1">
    <citation type="journal article" date="2009" name="Stand. Genomic Sci.">
        <title>Complete genome sequence of Desulfotomaculum acetoxidans type strain (5575).</title>
        <authorList>
            <person name="Spring S."/>
            <person name="Lapidus A."/>
            <person name="Schroder M."/>
            <person name="Gleim D."/>
            <person name="Sims D."/>
            <person name="Meincke L."/>
            <person name="Glavina Del Rio T."/>
            <person name="Tice H."/>
            <person name="Copeland A."/>
            <person name="Cheng J.F."/>
            <person name="Lucas S."/>
            <person name="Chen F."/>
            <person name="Nolan M."/>
            <person name="Bruce D."/>
            <person name="Goodwin L."/>
            <person name="Pitluck S."/>
            <person name="Ivanova N."/>
            <person name="Mavromatis K."/>
            <person name="Mikhailova N."/>
            <person name="Pati A."/>
            <person name="Chen A."/>
            <person name="Palaniappan K."/>
            <person name="Land M."/>
            <person name="Hauser L."/>
            <person name="Chang Y.J."/>
            <person name="Jeffries C.D."/>
            <person name="Chain P."/>
            <person name="Saunders E."/>
            <person name="Brettin T."/>
            <person name="Detter J.C."/>
            <person name="Goker M."/>
            <person name="Bristow J."/>
            <person name="Eisen J.A."/>
            <person name="Markowitz V."/>
            <person name="Hugenholtz P."/>
            <person name="Kyrpides N.C."/>
            <person name="Klenk H.P."/>
            <person name="Han C."/>
        </authorList>
    </citation>
    <scope>NUCLEOTIDE SEQUENCE [LARGE SCALE GENOMIC DNA]</scope>
    <source>
        <strain evidence="7">ATCC 49208 / DSM 771 / VKM B-1644</strain>
    </source>
</reference>
<keyword evidence="6" id="KW-0326">Glycosidase</keyword>
<dbReference type="GO" id="GO:0006284">
    <property type="term" value="P:base-excision repair"/>
    <property type="evidence" value="ECO:0007669"/>
    <property type="project" value="InterPro"/>
</dbReference>
<keyword evidence="7" id="KW-1185">Reference proteome</keyword>
<dbReference type="STRING" id="485916.Dtox_2393"/>
<dbReference type="CDD" id="cd00540">
    <property type="entry name" value="AAG"/>
    <property type="match status" value="1"/>
</dbReference>
<comment type="similarity">
    <text evidence="1 5">Belongs to the DNA glycosylase MPG family.</text>
</comment>
<dbReference type="PANTHER" id="PTHR10429:SF0">
    <property type="entry name" value="DNA-3-METHYLADENINE GLYCOSYLASE"/>
    <property type="match status" value="1"/>
</dbReference>
<evidence type="ECO:0000256" key="5">
    <source>
        <dbReference type="HAMAP-Rule" id="MF_00527"/>
    </source>
</evidence>
<dbReference type="Gene3D" id="3.10.300.10">
    <property type="entry name" value="Methylpurine-DNA glycosylase (MPG)"/>
    <property type="match status" value="1"/>
</dbReference>
<dbReference type="GO" id="GO:0003905">
    <property type="term" value="F:alkylbase DNA N-glycosylase activity"/>
    <property type="evidence" value="ECO:0007669"/>
    <property type="project" value="InterPro"/>
</dbReference>
<proteinExistence type="inferred from homology"/>
<dbReference type="eggNOG" id="COG2094">
    <property type="taxonomic scope" value="Bacteria"/>
</dbReference>
<organism evidence="6 7">
    <name type="scientific">Desulfofarcimen acetoxidans (strain ATCC 49208 / DSM 771 / KCTC 5769 / VKM B-1644 / 5575)</name>
    <name type="common">Desulfotomaculum acetoxidans</name>
    <dbReference type="NCBI Taxonomy" id="485916"/>
    <lineage>
        <taxon>Bacteria</taxon>
        <taxon>Bacillati</taxon>
        <taxon>Bacillota</taxon>
        <taxon>Clostridia</taxon>
        <taxon>Eubacteriales</taxon>
        <taxon>Peptococcaceae</taxon>
        <taxon>Desulfofarcimen</taxon>
    </lineage>
</organism>
<dbReference type="NCBIfam" id="TIGR00567">
    <property type="entry name" value="3mg"/>
    <property type="match status" value="1"/>
</dbReference>
<gene>
    <name evidence="6" type="ordered locus">Dtox_2393</name>
</gene>
<dbReference type="FunFam" id="3.10.300.10:FF:000001">
    <property type="entry name" value="Putative 3-methyladenine DNA glycosylase"/>
    <property type="match status" value="1"/>
</dbReference>
<accession>C8W0E9</accession>
<dbReference type="EMBL" id="CP001720">
    <property type="protein sequence ID" value="ACV63204.1"/>
    <property type="molecule type" value="Genomic_DNA"/>
</dbReference>
<dbReference type="AlphaFoldDB" id="C8W0E9"/>
<evidence type="ECO:0000313" key="7">
    <source>
        <dbReference type="Proteomes" id="UP000002217"/>
    </source>
</evidence>
<keyword evidence="2 5" id="KW-0227">DNA damage</keyword>
<keyword evidence="4 5" id="KW-0234">DNA repair</keyword>
<dbReference type="EC" id="3.2.2.-" evidence="5"/>
<evidence type="ECO:0000256" key="3">
    <source>
        <dbReference type="ARBA" id="ARBA00022801"/>
    </source>
</evidence>
<dbReference type="InterPro" id="IPR003180">
    <property type="entry name" value="MPG"/>
</dbReference>
<dbReference type="HAMAP" id="MF_00527">
    <property type="entry name" value="3MGH"/>
    <property type="match status" value="1"/>
</dbReference>
<dbReference type="HOGENOM" id="CLU_060471_4_1_9"/>
<name>C8W0E9_DESAS</name>
<evidence type="ECO:0000256" key="4">
    <source>
        <dbReference type="ARBA" id="ARBA00023204"/>
    </source>
</evidence>
<dbReference type="GO" id="GO:0003677">
    <property type="term" value="F:DNA binding"/>
    <property type="evidence" value="ECO:0007669"/>
    <property type="project" value="InterPro"/>
</dbReference>
<dbReference type="Pfam" id="PF02245">
    <property type="entry name" value="Pur_DNA_glyco"/>
    <property type="match status" value="1"/>
</dbReference>
<keyword evidence="3 5" id="KW-0378">Hydrolase</keyword>
<dbReference type="KEGG" id="dae:Dtox_2393"/>
<dbReference type="NCBIfam" id="NF002003">
    <property type="entry name" value="PRK00802.1-3"/>
    <property type="match status" value="1"/>
</dbReference>
<dbReference type="PANTHER" id="PTHR10429">
    <property type="entry name" value="DNA-3-METHYLADENINE GLYCOSYLASE"/>
    <property type="match status" value="1"/>
</dbReference>
<sequence>MNKKKILSRSFYNRDTVMVARELLGKLLVHETPEGRTVGQIVETEAYLQGDPACHAARGETKRNSSMFGPPGHAYVYIIYGIYSCFNVVTMPEGTGEAVLVRALEPVEGIPLMQFRRKREKLPELCGGPARLVQAMGLGINHNSIDLTSGALVICQGVTPENITVTNRIGISQGKDLFLRFYVTGNKYVSRK</sequence>
<evidence type="ECO:0000256" key="1">
    <source>
        <dbReference type="ARBA" id="ARBA00009232"/>
    </source>
</evidence>
<dbReference type="Proteomes" id="UP000002217">
    <property type="component" value="Chromosome"/>
</dbReference>
<protein>
    <recommendedName>
        <fullName evidence="5">Putative 3-methyladenine DNA glycosylase</fullName>
        <ecNumber evidence="5">3.2.2.-</ecNumber>
    </recommendedName>
</protein>